<sequence length="199" mass="22603">MDSNASGFLLNNSILHSVYYQNNEENGMIDLGLSLRTFQPQPYNPSTHLVSLEAGYGDLISWPGQASSSHRKSSNAGYSELAPKDCDDEAEGVQSKERWAYVKVNMDGVMVGRKVCMLDHGGYLGLARQLEEMFGRHAASGLRLFEIESEFLLFYKDDMEDNWKNVGDVPWKEFVERVKRLRICRKNEAVYRPCSSSFN</sequence>
<dbReference type="AlphaFoldDB" id="A0A9W7M9B0"/>
<keyword evidence="6 8" id="KW-0539">Nucleus</keyword>
<feature type="domain" description="PB1" evidence="9">
    <location>
        <begin position="99"/>
        <end position="188"/>
    </location>
</feature>
<comment type="caution">
    <text evidence="10">The sequence shown here is derived from an EMBL/GenBank/DDBJ whole genome shotgun (WGS) entry which is preliminary data.</text>
</comment>
<dbReference type="Gene3D" id="3.10.20.90">
    <property type="entry name" value="Phosphatidylinositol 3-kinase Catalytic Subunit, Chain A, domain 1"/>
    <property type="match status" value="1"/>
</dbReference>
<evidence type="ECO:0000256" key="4">
    <source>
        <dbReference type="ARBA" id="ARBA00023015"/>
    </source>
</evidence>
<dbReference type="InterPro" id="IPR053793">
    <property type="entry name" value="PB1-like"/>
</dbReference>
<keyword evidence="4 8" id="KW-0805">Transcription regulation</keyword>
<dbReference type="GO" id="GO:0006355">
    <property type="term" value="P:regulation of DNA-templated transcription"/>
    <property type="evidence" value="ECO:0007669"/>
    <property type="project" value="InterPro"/>
</dbReference>
<evidence type="ECO:0000256" key="6">
    <source>
        <dbReference type="ARBA" id="ARBA00023242"/>
    </source>
</evidence>
<comment type="function">
    <text evidence="8">Aux/IAA proteins are short-lived transcriptional factors that function as repressors of early auxin response genes at low auxin concentrations.</text>
</comment>
<dbReference type="PANTHER" id="PTHR31734">
    <property type="entry name" value="AUXIN-RESPONSIVE PROTEIN IAA17"/>
    <property type="match status" value="1"/>
</dbReference>
<dbReference type="GO" id="GO:0009734">
    <property type="term" value="P:auxin-activated signaling pathway"/>
    <property type="evidence" value="ECO:0007669"/>
    <property type="project" value="UniProtKB-UniRule"/>
</dbReference>
<protein>
    <recommendedName>
        <fullName evidence="8">Auxin-responsive protein</fullName>
    </recommendedName>
</protein>
<evidence type="ECO:0000256" key="8">
    <source>
        <dbReference type="RuleBase" id="RU004549"/>
    </source>
</evidence>
<proteinExistence type="inferred from homology"/>
<accession>A0A9W7M9B0</accession>
<dbReference type="OrthoDB" id="1900465at2759"/>
<keyword evidence="5 8" id="KW-0804">Transcription</keyword>
<evidence type="ECO:0000256" key="5">
    <source>
        <dbReference type="ARBA" id="ARBA00023163"/>
    </source>
</evidence>
<dbReference type="InterPro" id="IPR003311">
    <property type="entry name" value="AUX_IAA"/>
</dbReference>
<keyword evidence="3 8" id="KW-0678">Repressor</keyword>
<evidence type="ECO:0000259" key="9">
    <source>
        <dbReference type="PROSITE" id="PS51745"/>
    </source>
</evidence>
<comment type="subunit">
    <text evidence="8">Homodimers and heterodimers.</text>
</comment>
<keyword evidence="11" id="KW-1185">Reference proteome</keyword>
<dbReference type="Proteomes" id="UP001165190">
    <property type="component" value="Unassembled WGS sequence"/>
</dbReference>
<comment type="subcellular location">
    <subcellularLocation>
        <location evidence="1 8">Nucleus</location>
    </subcellularLocation>
</comment>
<evidence type="ECO:0000313" key="10">
    <source>
        <dbReference type="EMBL" id="GMI90170.1"/>
    </source>
</evidence>
<evidence type="ECO:0000256" key="2">
    <source>
        <dbReference type="ARBA" id="ARBA00006728"/>
    </source>
</evidence>
<dbReference type="Pfam" id="PF02309">
    <property type="entry name" value="AUX_IAA"/>
    <property type="match status" value="1"/>
</dbReference>
<name>A0A9W7M9B0_HIBTR</name>
<evidence type="ECO:0000256" key="7">
    <source>
        <dbReference type="ARBA" id="ARBA00023294"/>
    </source>
</evidence>
<gene>
    <name evidence="10" type="ORF">HRI_002686300</name>
</gene>
<dbReference type="EMBL" id="BSYR01000024">
    <property type="protein sequence ID" value="GMI90170.1"/>
    <property type="molecule type" value="Genomic_DNA"/>
</dbReference>
<evidence type="ECO:0000313" key="11">
    <source>
        <dbReference type="Proteomes" id="UP001165190"/>
    </source>
</evidence>
<organism evidence="10 11">
    <name type="scientific">Hibiscus trionum</name>
    <name type="common">Flower of an hour</name>
    <dbReference type="NCBI Taxonomy" id="183268"/>
    <lineage>
        <taxon>Eukaryota</taxon>
        <taxon>Viridiplantae</taxon>
        <taxon>Streptophyta</taxon>
        <taxon>Embryophyta</taxon>
        <taxon>Tracheophyta</taxon>
        <taxon>Spermatophyta</taxon>
        <taxon>Magnoliopsida</taxon>
        <taxon>eudicotyledons</taxon>
        <taxon>Gunneridae</taxon>
        <taxon>Pentapetalae</taxon>
        <taxon>rosids</taxon>
        <taxon>malvids</taxon>
        <taxon>Malvales</taxon>
        <taxon>Malvaceae</taxon>
        <taxon>Malvoideae</taxon>
        <taxon>Hibiscus</taxon>
    </lineage>
</organism>
<dbReference type="SUPFAM" id="SSF54277">
    <property type="entry name" value="CAD &amp; PB1 domains"/>
    <property type="match status" value="1"/>
</dbReference>
<dbReference type="InterPro" id="IPR033389">
    <property type="entry name" value="AUX/IAA_dom"/>
</dbReference>
<comment type="similarity">
    <text evidence="2 8">Belongs to the Aux/IAA family.</text>
</comment>
<evidence type="ECO:0000256" key="1">
    <source>
        <dbReference type="ARBA" id="ARBA00004123"/>
    </source>
</evidence>
<evidence type="ECO:0000256" key="3">
    <source>
        <dbReference type="ARBA" id="ARBA00022491"/>
    </source>
</evidence>
<keyword evidence="7 8" id="KW-0927">Auxin signaling pathway</keyword>
<dbReference type="PROSITE" id="PS51745">
    <property type="entry name" value="PB1"/>
    <property type="match status" value="1"/>
</dbReference>
<dbReference type="PANTHER" id="PTHR31734:SF114">
    <property type="entry name" value="AUXIN-RESPONSIVE PROTEIN IAA32"/>
    <property type="match status" value="1"/>
</dbReference>
<reference evidence="10" key="1">
    <citation type="submission" date="2023-05" db="EMBL/GenBank/DDBJ databases">
        <title>Genome and transcriptome analyses reveal genes involved in the formation of fine ridges on petal epidermal cells in Hibiscus trionum.</title>
        <authorList>
            <person name="Koshimizu S."/>
            <person name="Masuda S."/>
            <person name="Ishii T."/>
            <person name="Shirasu K."/>
            <person name="Hoshino A."/>
            <person name="Arita M."/>
        </authorList>
    </citation>
    <scope>NUCLEOTIDE SEQUENCE</scope>
    <source>
        <strain evidence="10">Hamamatsu line</strain>
    </source>
</reference>
<dbReference type="GO" id="GO:0005634">
    <property type="term" value="C:nucleus"/>
    <property type="evidence" value="ECO:0007669"/>
    <property type="project" value="UniProtKB-SubCell"/>
</dbReference>